<dbReference type="GO" id="GO:0005975">
    <property type="term" value="P:carbohydrate metabolic process"/>
    <property type="evidence" value="ECO:0007669"/>
    <property type="project" value="InterPro"/>
</dbReference>
<comment type="caution">
    <text evidence="9">The sequence shown here is derived from an EMBL/GenBank/DDBJ whole genome shotgun (WGS) entry which is preliminary data.</text>
</comment>
<dbReference type="EC" id="3.2.1.22" evidence="3"/>
<feature type="transmembrane region" description="Helical" evidence="7">
    <location>
        <begin position="261"/>
        <end position="285"/>
    </location>
</feature>
<keyword evidence="5" id="KW-0378">Hydrolase</keyword>
<dbReference type="Gene3D" id="3.20.20.70">
    <property type="entry name" value="Aldolase class I"/>
    <property type="match status" value="1"/>
</dbReference>
<sequence length="293" mass="32977">MSSSLNQDRLDASFITQNGEVVSSQNAIIPPRGWNSYDGFNWIVSEEEYLQNANIVLSGYLLMNTRSLKSDRNSLGFDMIDKWGRMLPDPERWPSSREGEGSLIDFATSNLIGGKGLKGKSWPDLDMLSFGWLTDPEGRHLSNLNITLVNGHSGMCAIVEHVLAEGYANGIRSWIATGRKGETYVAFFNLNNEKTTISASIVDLAMVHPGRRKFRLCSGNEMWSGRTIQTNNMFSAEVQGHGCALFVLQCSRICPKILFEYLLFIFQVAVMFWFVFCQVVNPFLIRNLFFKGV</sequence>
<evidence type="ECO:0000256" key="1">
    <source>
        <dbReference type="ARBA" id="ARBA00001255"/>
    </source>
</evidence>
<evidence type="ECO:0000259" key="8">
    <source>
        <dbReference type="Pfam" id="PF17801"/>
    </source>
</evidence>
<dbReference type="PANTHER" id="PTHR11452">
    <property type="entry name" value="ALPHA-GALACTOSIDASE/ALPHA-N-ACETYLGALACTOSAMINIDASE"/>
    <property type="match status" value="1"/>
</dbReference>
<reference evidence="9 10" key="1">
    <citation type="submission" date="2018-09" db="EMBL/GenBank/DDBJ databases">
        <title>A high-quality reference genome of wild soybean provides a powerful tool to mine soybean genomes.</title>
        <authorList>
            <person name="Xie M."/>
            <person name="Chung C.Y.L."/>
            <person name="Li M.-W."/>
            <person name="Wong F.-L."/>
            <person name="Chan T.-F."/>
            <person name="Lam H.-M."/>
        </authorList>
    </citation>
    <scope>NUCLEOTIDE SEQUENCE [LARGE SCALE GENOMIC DNA]</scope>
    <source>
        <strain evidence="10">cv. W05</strain>
        <tissue evidence="9">Hypocotyl of etiolated seedlings</tissue>
    </source>
</reference>
<feature type="domain" description="Alpha galactosidase C-terminal" evidence="8">
    <location>
        <begin position="170"/>
        <end position="248"/>
    </location>
</feature>
<dbReference type="SUPFAM" id="SSF51011">
    <property type="entry name" value="Glycosyl hydrolase domain"/>
    <property type="match status" value="1"/>
</dbReference>
<evidence type="ECO:0000313" key="10">
    <source>
        <dbReference type="Proteomes" id="UP000289340"/>
    </source>
</evidence>
<keyword evidence="7" id="KW-0812">Transmembrane</keyword>
<keyword evidence="7" id="KW-1133">Transmembrane helix</keyword>
<comment type="similarity">
    <text evidence="2">Belongs to the glycosyl hydrolase 27 family.</text>
</comment>
<organism evidence="9 10">
    <name type="scientific">Glycine soja</name>
    <name type="common">Wild soybean</name>
    <dbReference type="NCBI Taxonomy" id="3848"/>
    <lineage>
        <taxon>Eukaryota</taxon>
        <taxon>Viridiplantae</taxon>
        <taxon>Streptophyta</taxon>
        <taxon>Embryophyta</taxon>
        <taxon>Tracheophyta</taxon>
        <taxon>Spermatophyta</taxon>
        <taxon>Magnoliopsida</taxon>
        <taxon>eudicotyledons</taxon>
        <taxon>Gunneridae</taxon>
        <taxon>Pentapetalae</taxon>
        <taxon>rosids</taxon>
        <taxon>fabids</taxon>
        <taxon>Fabales</taxon>
        <taxon>Fabaceae</taxon>
        <taxon>Papilionoideae</taxon>
        <taxon>50 kb inversion clade</taxon>
        <taxon>NPAAA clade</taxon>
        <taxon>indigoferoid/millettioid clade</taxon>
        <taxon>Phaseoleae</taxon>
        <taxon>Glycine</taxon>
        <taxon>Glycine subgen. Soja</taxon>
    </lineage>
</organism>
<evidence type="ECO:0000256" key="4">
    <source>
        <dbReference type="ARBA" id="ARBA00022729"/>
    </source>
</evidence>
<dbReference type="InterPro" id="IPR002241">
    <property type="entry name" value="Glyco_hydro_27"/>
</dbReference>
<dbReference type="Pfam" id="PF17801">
    <property type="entry name" value="Melibiase_C"/>
    <property type="match status" value="1"/>
</dbReference>
<name>A0A445LUJ5_GLYSO</name>
<dbReference type="EMBL" id="QZWG01000002">
    <property type="protein sequence ID" value="RZC26894.1"/>
    <property type="molecule type" value="Genomic_DNA"/>
</dbReference>
<dbReference type="Proteomes" id="UP000289340">
    <property type="component" value="Chromosome 2"/>
</dbReference>
<dbReference type="GO" id="GO:0004557">
    <property type="term" value="F:alpha-galactosidase activity"/>
    <property type="evidence" value="ECO:0007669"/>
    <property type="project" value="UniProtKB-EC"/>
</dbReference>
<comment type="catalytic activity">
    <reaction evidence="1">
        <text>Hydrolysis of terminal, non-reducing alpha-D-galactose residues in alpha-D-galactosides, including galactose oligosaccharides, galactomannans and galactolipids.</text>
        <dbReference type="EC" id="3.2.1.22"/>
    </reaction>
</comment>
<dbReference type="SUPFAM" id="SSF51445">
    <property type="entry name" value="(Trans)glycosidases"/>
    <property type="match status" value="1"/>
</dbReference>
<evidence type="ECO:0000256" key="3">
    <source>
        <dbReference type="ARBA" id="ARBA00012755"/>
    </source>
</evidence>
<keyword evidence="7" id="KW-0472">Membrane</keyword>
<dbReference type="InterPro" id="IPR013785">
    <property type="entry name" value="Aldolase_TIM"/>
</dbReference>
<accession>A0A445LUJ5</accession>
<keyword evidence="4" id="KW-0732">Signal</keyword>
<evidence type="ECO:0000256" key="6">
    <source>
        <dbReference type="ARBA" id="ARBA00023295"/>
    </source>
</evidence>
<evidence type="ECO:0000256" key="2">
    <source>
        <dbReference type="ARBA" id="ARBA00009743"/>
    </source>
</evidence>
<evidence type="ECO:0000256" key="5">
    <source>
        <dbReference type="ARBA" id="ARBA00022801"/>
    </source>
</evidence>
<protein>
    <recommendedName>
        <fullName evidence="3">alpha-galactosidase</fullName>
        <ecNumber evidence="3">3.2.1.22</ecNumber>
    </recommendedName>
</protein>
<keyword evidence="10" id="KW-1185">Reference proteome</keyword>
<gene>
    <name evidence="9" type="ORF">D0Y65_005191</name>
</gene>
<dbReference type="PANTHER" id="PTHR11452:SF79">
    <property type="entry name" value="ALPHA-GALACTOSIDASE"/>
    <property type="match status" value="1"/>
</dbReference>
<dbReference type="InterPro" id="IPR041233">
    <property type="entry name" value="Melibiase_C"/>
</dbReference>
<evidence type="ECO:0000256" key="7">
    <source>
        <dbReference type="SAM" id="Phobius"/>
    </source>
</evidence>
<dbReference type="AlphaFoldDB" id="A0A445LUJ5"/>
<dbReference type="Gene3D" id="2.60.40.1180">
    <property type="entry name" value="Golgi alpha-mannosidase II"/>
    <property type="match status" value="1"/>
</dbReference>
<dbReference type="InterPro" id="IPR013780">
    <property type="entry name" value="Glyco_hydro_b"/>
</dbReference>
<proteinExistence type="inferred from homology"/>
<dbReference type="InterPro" id="IPR017853">
    <property type="entry name" value="GH"/>
</dbReference>
<evidence type="ECO:0000313" key="9">
    <source>
        <dbReference type="EMBL" id="RZC26894.1"/>
    </source>
</evidence>
<keyword evidence="6" id="KW-0326">Glycosidase</keyword>